<dbReference type="KEGG" id="mcha:111010938"/>
<dbReference type="SMART" id="SM00774">
    <property type="entry name" value="WRKY"/>
    <property type="match status" value="1"/>
</dbReference>
<dbReference type="RefSeq" id="XP_022140213.1">
    <property type="nucleotide sequence ID" value="XM_022284521.1"/>
</dbReference>
<comment type="subcellular location">
    <subcellularLocation>
        <location evidence="1">Nucleus</location>
    </subcellularLocation>
</comment>
<accession>A0A6J1CHH4</accession>
<dbReference type="InterPro" id="IPR044810">
    <property type="entry name" value="WRKY_plant"/>
</dbReference>
<reference evidence="9" key="1">
    <citation type="submission" date="2025-08" db="UniProtKB">
        <authorList>
            <consortium name="RefSeq"/>
        </authorList>
    </citation>
    <scope>IDENTIFICATION</scope>
    <source>
        <strain evidence="9">OHB3-1</strain>
    </source>
</reference>
<dbReference type="GeneID" id="111010938"/>
<keyword evidence="3" id="KW-0238">DNA-binding</keyword>
<feature type="non-terminal residue" evidence="9">
    <location>
        <position position="131"/>
    </location>
</feature>
<dbReference type="Proteomes" id="UP000504603">
    <property type="component" value="Unplaced"/>
</dbReference>
<dbReference type="Pfam" id="PF03106">
    <property type="entry name" value="WRKY"/>
    <property type="match status" value="1"/>
</dbReference>
<organism evidence="8 9">
    <name type="scientific">Momordica charantia</name>
    <name type="common">Bitter gourd</name>
    <name type="synonym">Balsam pear</name>
    <dbReference type="NCBI Taxonomy" id="3673"/>
    <lineage>
        <taxon>Eukaryota</taxon>
        <taxon>Viridiplantae</taxon>
        <taxon>Streptophyta</taxon>
        <taxon>Embryophyta</taxon>
        <taxon>Tracheophyta</taxon>
        <taxon>Spermatophyta</taxon>
        <taxon>Magnoliopsida</taxon>
        <taxon>eudicotyledons</taxon>
        <taxon>Gunneridae</taxon>
        <taxon>Pentapetalae</taxon>
        <taxon>rosids</taxon>
        <taxon>fabids</taxon>
        <taxon>Cucurbitales</taxon>
        <taxon>Cucurbitaceae</taxon>
        <taxon>Momordiceae</taxon>
        <taxon>Momordica</taxon>
    </lineage>
</organism>
<evidence type="ECO:0000313" key="8">
    <source>
        <dbReference type="Proteomes" id="UP000504603"/>
    </source>
</evidence>
<evidence type="ECO:0000256" key="1">
    <source>
        <dbReference type="ARBA" id="ARBA00004123"/>
    </source>
</evidence>
<dbReference type="PROSITE" id="PS50811">
    <property type="entry name" value="WRKY"/>
    <property type="match status" value="1"/>
</dbReference>
<evidence type="ECO:0000256" key="5">
    <source>
        <dbReference type="ARBA" id="ARBA00023242"/>
    </source>
</evidence>
<keyword evidence="4" id="KW-0804">Transcription</keyword>
<sequence>MDGSFINNNHRYFYSADQDQDQDTHKLGPDNSPPPSSSAAKKGRRGMKKKVVSVRINSESPRNNCGGSGGSTTPPSDSWAWRKYGQKPIKGSPYPRAYYRCSSSKGCPARKQVERNRLDPSMLLITYSCEH</sequence>
<dbReference type="PANTHER" id="PTHR32096">
    <property type="entry name" value="WRKY TRANSCRIPTION FACTOR 30-RELATED-RELATED"/>
    <property type="match status" value="1"/>
</dbReference>
<dbReference type="PANTHER" id="PTHR32096:SF137">
    <property type="entry name" value="WRKY TRANSCRIPTION FACTOR 65 ISOFORM X1-RELATED"/>
    <property type="match status" value="1"/>
</dbReference>
<feature type="compositionally biased region" description="Polar residues" evidence="6">
    <location>
        <begin position="1"/>
        <end position="10"/>
    </location>
</feature>
<name>A0A6J1CHH4_MOMCH</name>
<dbReference type="InterPro" id="IPR003657">
    <property type="entry name" value="WRKY_dom"/>
</dbReference>
<dbReference type="Gene3D" id="2.20.25.80">
    <property type="entry name" value="WRKY domain"/>
    <property type="match status" value="1"/>
</dbReference>
<proteinExistence type="predicted"/>
<dbReference type="GO" id="GO:0003700">
    <property type="term" value="F:DNA-binding transcription factor activity"/>
    <property type="evidence" value="ECO:0007669"/>
    <property type="project" value="InterPro"/>
</dbReference>
<keyword evidence="2" id="KW-0805">Transcription regulation</keyword>
<dbReference type="GO" id="GO:0005634">
    <property type="term" value="C:nucleus"/>
    <property type="evidence" value="ECO:0007669"/>
    <property type="project" value="UniProtKB-SubCell"/>
</dbReference>
<dbReference type="FunFam" id="2.20.25.80:FF:000004">
    <property type="entry name" value="WRKY transcription factor 65"/>
    <property type="match status" value="1"/>
</dbReference>
<feature type="domain" description="WRKY" evidence="7">
    <location>
        <begin position="76"/>
        <end position="131"/>
    </location>
</feature>
<protein>
    <submittedName>
        <fullName evidence="9">Probable WRKY transcription factor 65</fullName>
    </submittedName>
</protein>
<evidence type="ECO:0000256" key="6">
    <source>
        <dbReference type="SAM" id="MobiDB-lite"/>
    </source>
</evidence>
<gene>
    <name evidence="9" type="primary">LOC111010938</name>
</gene>
<dbReference type="AlphaFoldDB" id="A0A6J1CHH4"/>
<feature type="region of interest" description="Disordered" evidence="6">
    <location>
        <begin position="1"/>
        <end position="81"/>
    </location>
</feature>
<dbReference type="GO" id="GO:0000976">
    <property type="term" value="F:transcription cis-regulatory region binding"/>
    <property type="evidence" value="ECO:0007669"/>
    <property type="project" value="TreeGrafter"/>
</dbReference>
<keyword evidence="5" id="KW-0539">Nucleus</keyword>
<evidence type="ECO:0000313" key="9">
    <source>
        <dbReference type="RefSeq" id="XP_022140213.1"/>
    </source>
</evidence>
<dbReference type="SUPFAM" id="SSF118290">
    <property type="entry name" value="WRKY DNA-binding domain"/>
    <property type="match status" value="1"/>
</dbReference>
<feature type="compositionally biased region" description="Basic residues" evidence="6">
    <location>
        <begin position="41"/>
        <end position="52"/>
    </location>
</feature>
<evidence type="ECO:0000256" key="3">
    <source>
        <dbReference type="ARBA" id="ARBA00023125"/>
    </source>
</evidence>
<keyword evidence="8" id="KW-1185">Reference proteome</keyword>
<evidence type="ECO:0000256" key="4">
    <source>
        <dbReference type="ARBA" id="ARBA00023163"/>
    </source>
</evidence>
<evidence type="ECO:0000259" key="7">
    <source>
        <dbReference type="PROSITE" id="PS50811"/>
    </source>
</evidence>
<dbReference type="OrthoDB" id="726408at2759"/>
<evidence type="ECO:0000256" key="2">
    <source>
        <dbReference type="ARBA" id="ARBA00023015"/>
    </source>
</evidence>
<feature type="compositionally biased region" description="Polar residues" evidence="6">
    <location>
        <begin position="56"/>
        <end position="65"/>
    </location>
</feature>
<dbReference type="InterPro" id="IPR036576">
    <property type="entry name" value="WRKY_dom_sf"/>
</dbReference>